<feature type="transmembrane region" description="Helical" evidence="1">
    <location>
        <begin position="20"/>
        <end position="41"/>
    </location>
</feature>
<protein>
    <recommendedName>
        <fullName evidence="4">Amino acid transporter transmembrane domain-containing protein</fullName>
    </recommendedName>
</protein>
<keyword evidence="1" id="KW-0812">Transmembrane</keyword>
<evidence type="ECO:0000313" key="3">
    <source>
        <dbReference type="Proteomes" id="UP000007800"/>
    </source>
</evidence>
<evidence type="ECO:0000313" key="2">
    <source>
        <dbReference type="EMBL" id="EER02065.1"/>
    </source>
</evidence>
<reference evidence="2 3" key="1">
    <citation type="submission" date="2008-07" db="EMBL/GenBank/DDBJ databases">
        <authorList>
            <person name="El-Sayed N."/>
            <person name="Caler E."/>
            <person name="Inman J."/>
            <person name="Amedeo P."/>
            <person name="Hass B."/>
            <person name="Wortman J."/>
        </authorList>
    </citation>
    <scope>NUCLEOTIDE SEQUENCE [LARGE SCALE GENOMIC DNA]</scope>
    <source>
        <strain evidence="3">ATCC 50983 / TXsc</strain>
    </source>
</reference>
<name>C5LMH9_PERM5</name>
<dbReference type="GeneID" id="9054786"/>
<evidence type="ECO:0008006" key="4">
    <source>
        <dbReference type="Google" id="ProtNLM"/>
    </source>
</evidence>
<dbReference type="RefSeq" id="XP_002769347.1">
    <property type="nucleotide sequence ID" value="XM_002769301.1"/>
</dbReference>
<organism evidence="3">
    <name type="scientific">Perkinsus marinus (strain ATCC 50983 / TXsc)</name>
    <dbReference type="NCBI Taxonomy" id="423536"/>
    <lineage>
        <taxon>Eukaryota</taxon>
        <taxon>Sar</taxon>
        <taxon>Alveolata</taxon>
        <taxon>Perkinsozoa</taxon>
        <taxon>Perkinsea</taxon>
        <taxon>Perkinsida</taxon>
        <taxon>Perkinsidae</taxon>
        <taxon>Perkinsus</taxon>
    </lineage>
</organism>
<dbReference type="Proteomes" id="UP000007800">
    <property type="component" value="Unassembled WGS sequence"/>
</dbReference>
<sequence length="62" mass="6771">MLGIVMYPICLVKSLGSLGYLITVSILGIFWLAIVALYLLGSNSISENFDRGHGMTVMHMPL</sequence>
<dbReference type="InParanoid" id="C5LMH9"/>
<keyword evidence="1" id="KW-1133">Transmembrane helix</keyword>
<dbReference type="EMBL" id="GG683528">
    <property type="protein sequence ID" value="EER02065.1"/>
    <property type="molecule type" value="Genomic_DNA"/>
</dbReference>
<keyword evidence="3" id="KW-1185">Reference proteome</keyword>
<dbReference type="OrthoDB" id="292816at2759"/>
<proteinExistence type="predicted"/>
<gene>
    <name evidence="2" type="ORF">Pmar_PMAR009488</name>
</gene>
<accession>C5LMH9</accession>
<feature type="non-terminal residue" evidence="2">
    <location>
        <position position="62"/>
    </location>
</feature>
<keyword evidence="1" id="KW-0472">Membrane</keyword>
<dbReference type="AlphaFoldDB" id="C5LMH9"/>
<evidence type="ECO:0000256" key="1">
    <source>
        <dbReference type="SAM" id="Phobius"/>
    </source>
</evidence>